<dbReference type="SUPFAM" id="SSF46689">
    <property type="entry name" value="Homeodomain-like"/>
    <property type="match status" value="1"/>
</dbReference>
<dbReference type="Gene3D" id="1.10.357.10">
    <property type="entry name" value="Tetracycline Repressor, domain 2"/>
    <property type="match status" value="1"/>
</dbReference>
<dbReference type="AlphaFoldDB" id="A0A1H7Y0J6"/>
<dbReference type="InterPro" id="IPR009057">
    <property type="entry name" value="Homeodomain-like_sf"/>
</dbReference>
<keyword evidence="3" id="KW-0804">Transcription</keyword>
<keyword evidence="6" id="KW-1185">Reference proteome</keyword>
<sequence>MGKRGPPPSFDRAEALRQAMNVFWEHGYEGATISQLKEAMGGLCAPSIYAAFGSKEALFREAVELYRTDSRPFWGDEQPTARGALETLLRNAAIRYSTPGQPRGCMVDLGTTLSSPSNRGIQDYLRACRHEAAAKIRARLQRGIAEGDLDARTDVEALTAFYTTVLQGLSTQASDGASRQTMMAAVGCAMAAWDTLSGAAQAPTVPSRS</sequence>
<dbReference type="InterPro" id="IPR001647">
    <property type="entry name" value="HTH_TetR"/>
</dbReference>
<keyword evidence="1" id="KW-0805">Transcription regulation</keyword>
<reference evidence="6" key="1">
    <citation type="submission" date="2016-10" db="EMBL/GenBank/DDBJ databases">
        <authorList>
            <person name="Varghese N."/>
            <person name="Submissions S."/>
        </authorList>
    </citation>
    <scope>NUCLEOTIDE SEQUENCE [LARGE SCALE GENOMIC DNA]</scope>
    <source>
        <strain evidence="6">DSM 17044</strain>
    </source>
</reference>
<dbReference type="EMBL" id="FOAP01000016">
    <property type="protein sequence ID" value="SEM39501.1"/>
    <property type="molecule type" value="Genomic_DNA"/>
</dbReference>
<dbReference type="OrthoDB" id="270177at2"/>
<dbReference type="Gene3D" id="1.10.10.60">
    <property type="entry name" value="Homeodomain-like"/>
    <property type="match status" value="1"/>
</dbReference>
<dbReference type="InterPro" id="IPR036271">
    <property type="entry name" value="Tet_transcr_reg_TetR-rel_C_sf"/>
</dbReference>
<dbReference type="PANTHER" id="PTHR47506:SF1">
    <property type="entry name" value="HTH-TYPE TRANSCRIPTIONAL REGULATOR YJDC"/>
    <property type="match status" value="1"/>
</dbReference>
<feature type="domain" description="HTH tetR-type" evidence="4">
    <location>
        <begin position="16"/>
        <end position="62"/>
    </location>
</feature>
<evidence type="ECO:0000256" key="2">
    <source>
        <dbReference type="ARBA" id="ARBA00023125"/>
    </source>
</evidence>
<dbReference type="PANTHER" id="PTHR47506">
    <property type="entry name" value="TRANSCRIPTIONAL REGULATORY PROTEIN"/>
    <property type="match status" value="1"/>
</dbReference>
<evidence type="ECO:0000256" key="1">
    <source>
        <dbReference type="ARBA" id="ARBA00023015"/>
    </source>
</evidence>
<accession>A0A1H7Y0J6</accession>
<evidence type="ECO:0000313" key="6">
    <source>
        <dbReference type="Proteomes" id="UP000182719"/>
    </source>
</evidence>
<protein>
    <submittedName>
        <fullName evidence="5">Transcriptional regulator, TetR family</fullName>
    </submittedName>
</protein>
<evidence type="ECO:0000259" key="4">
    <source>
        <dbReference type="Pfam" id="PF00440"/>
    </source>
</evidence>
<proteinExistence type="predicted"/>
<organism evidence="5 6">
    <name type="scientific">Stigmatella aurantiaca</name>
    <dbReference type="NCBI Taxonomy" id="41"/>
    <lineage>
        <taxon>Bacteria</taxon>
        <taxon>Pseudomonadati</taxon>
        <taxon>Myxococcota</taxon>
        <taxon>Myxococcia</taxon>
        <taxon>Myxococcales</taxon>
        <taxon>Cystobacterineae</taxon>
        <taxon>Archangiaceae</taxon>
        <taxon>Stigmatella</taxon>
    </lineage>
</organism>
<evidence type="ECO:0000256" key="3">
    <source>
        <dbReference type="ARBA" id="ARBA00023163"/>
    </source>
</evidence>
<dbReference type="GO" id="GO:0003677">
    <property type="term" value="F:DNA binding"/>
    <property type="evidence" value="ECO:0007669"/>
    <property type="project" value="UniProtKB-KW"/>
</dbReference>
<dbReference type="RefSeq" id="WP_075009214.1">
    <property type="nucleotide sequence ID" value="NZ_FOAP01000016.1"/>
</dbReference>
<dbReference type="Proteomes" id="UP000182719">
    <property type="component" value="Unassembled WGS sequence"/>
</dbReference>
<evidence type="ECO:0000313" key="5">
    <source>
        <dbReference type="EMBL" id="SEM39501.1"/>
    </source>
</evidence>
<gene>
    <name evidence="5" type="ORF">SAMN05444354_11624</name>
</gene>
<dbReference type="Pfam" id="PF00440">
    <property type="entry name" value="TetR_N"/>
    <property type="match status" value="1"/>
</dbReference>
<name>A0A1H7Y0J6_STIAU</name>
<keyword evidence="2" id="KW-0238">DNA-binding</keyword>
<dbReference type="SUPFAM" id="SSF48498">
    <property type="entry name" value="Tetracyclin repressor-like, C-terminal domain"/>
    <property type="match status" value="1"/>
</dbReference>